<evidence type="ECO:0000313" key="2">
    <source>
        <dbReference type="EMBL" id="KAL2543171.1"/>
    </source>
</evidence>
<feature type="compositionally biased region" description="Acidic residues" evidence="1">
    <location>
        <begin position="11"/>
        <end position="25"/>
    </location>
</feature>
<name>A0ABD1W0Z1_9LAMI</name>
<comment type="caution">
    <text evidence="2">The sequence shown here is derived from an EMBL/GenBank/DDBJ whole genome shotgun (WGS) entry which is preliminary data.</text>
</comment>
<dbReference type="AlphaFoldDB" id="A0ABD1W0Z1"/>
<protein>
    <submittedName>
        <fullName evidence="2">Uncharacterized protein</fullName>
    </submittedName>
</protein>
<feature type="region of interest" description="Disordered" evidence="1">
    <location>
        <begin position="1"/>
        <end position="25"/>
    </location>
</feature>
<dbReference type="EMBL" id="JBFOLK010000001">
    <property type="protein sequence ID" value="KAL2543171.1"/>
    <property type="molecule type" value="Genomic_DNA"/>
</dbReference>
<reference evidence="3" key="1">
    <citation type="submission" date="2024-07" db="EMBL/GenBank/DDBJ databases">
        <title>Two chromosome-level genome assemblies of Korean endemic species Abeliophyllum distichum and Forsythia ovata (Oleaceae).</title>
        <authorList>
            <person name="Jang H."/>
        </authorList>
    </citation>
    <scope>NUCLEOTIDE SEQUENCE [LARGE SCALE GENOMIC DNA]</scope>
</reference>
<evidence type="ECO:0000256" key="1">
    <source>
        <dbReference type="SAM" id="MobiDB-lite"/>
    </source>
</evidence>
<accession>A0ABD1W0Z1</accession>
<proteinExistence type="predicted"/>
<sequence length="200" mass="22040">MKFSNDASTMDIDEGCLDDPDSDDEVENHLSKVPTMFVRLLLSPIMILQKRRDGDWRYASPKLEKITLELLESWSGEKFAAQGGKEFLETYPRHTHKGWKGCGRKRDPSFETSDVKCGSKSGIHYSSSGKIVEDILSPLLTLSTAHVSVATMSPMVGAGGDPPSFFPVVLVGDDSSSLLSEAFTSSSTDVYHQDREMESL</sequence>
<evidence type="ECO:0000313" key="3">
    <source>
        <dbReference type="Proteomes" id="UP001604336"/>
    </source>
</evidence>
<organism evidence="2 3">
    <name type="scientific">Abeliophyllum distichum</name>
    <dbReference type="NCBI Taxonomy" id="126358"/>
    <lineage>
        <taxon>Eukaryota</taxon>
        <taxon>Viridiplantae</taxon>
        <taxon>Streptophyta</taxon>
        <taxon>Embryophyta</taxon>
        <taxon>Tracheophyta</taxon>
        <taxon>Spermatophyta</taxon>
        <taxon>Magnoliopsida</taxon>
        <taxon>eudicotyledons</taxon>
        <taxon>Gunneridae</taxon>
        <taxon>Pentapetalae</taxon>
        <taxon>asterids</taxon>
        <taxon>lamiids</taxon>
        <taxon>Lamiales</taxon>
        <taxon>Oleaceae</taxon>
        <taxon>Forsythieae</taxon>
        <taxon>Abeliophyllum</taxon>
    </lineage>
</organism>
<dbReference type="Proteomes" id="UP001604336">
    <property type="component" value="Unassembled WGS sequence"/>
</dbReference>
<keyword evidence="3" id="KW-1185">Reference proteome</keyword>
<gene>
    <name evidence="2" type="ORF">Adt_04149</name>
</gene>